<feature type="region of interest" description="Disordered" evidence="1">
    <location>
        <begin position="884"/>
        <end position="924"/>
    </location>
</feature>
<feature type="compositionally biased region" description="Basic and acidic residues" evidence="1">
    <location>
        <begin position="43"/>
        <end position="55"/>
    </location>
</feature>
<name>A0A2C6KKN7_9APIC</name>
<reference evidence="2 3" key="1">
    <citation type="journal article" date="2017" name="Int. J. Parasitol.">
        <title>The genome of the protozoan parasite Cystoisospora suis and a reverse vaccinology approach to identify vaccine candidates.</title>
        <authorList>
            <person name="Palmieri N."/>
            <person name="Shrestha A."/>
            <person name="Ruttkowski B."/>
            <person name="Beck T."/>
            <person name="Vogl C."/>
            <person name="Tomley F."/>
            <person name="Blake D.P."/>
            <person name="Joachim A."/>
        </authorList>
    </citation>
    <scope>NUCLEOTIDE SEQUENCE [LARGE SCALE GENOMIC DNA]</scope>
    <source>
        <strain evidence="2 3">Wien I</strain>
    </source>
</reference>
<dbReference type="Proteomes" id="UP000221165">
    <property type="component" value="Unassembled WGS sequence"/>
</dbReference>
<accession>A0A2C6KKN7</accession>
<feature type="compositionally biased region" description="Basic and acidic residues" evidence="1">
    <location>
        <begin position="888"/>
        <end position="909"/>
    </location>
</feature>
<feature type="compositionally biased region" description="Low complexity" evidence="1">
    <location>
        <begin position="68"/>
        <end position="92"/>
    </location>
</feature>
<feature type="compositionally biased region" description="Basic and acidic residues" evidence="1">
    <location>
        <begin position="560"/>
        <end position="574"/>
    </location>
</feature>
<feature type="compositionally biased region" description="Polar residues" evidence="1">
    <location>
        <begin position="221"/>
        <end position="231"/>
    </location>
</feature>
<feature type="compositionally biased region" description="Basic and acidic residues" evidence="1">
    <location>
        <begin position="583"/>
        <end position="607"/>
    </location>
</feature>
<feature type="compositionally biased region" description="Basic and acidic residues" evidence="1">
    <location>
        <begin position="110"/>
        <end position="131"/>
    </location>
</feature>
<feature type="compositionally biased region" description="Low complexity" evidence="1">
    <location>
        <begin position="324"/>
        <end position="342"/>
    </location>
</feature>
<proteinExistence type="predicted"/>
<dbReference type="PANTHER" id="PTHR36812">
    <property type="entry name" value="NEUROFILAMENT TRIPLET M PROTEIN-LIKE PROTEIN"/>
    <property type="match status" value="1"/>
</dbReference>
<feature type="compositionally biased region" description="Basic and acidic residues" evidence="1">
    <location>
        <begin position="381"/>
        <end position="417"/>
    </location>
</feature>
<keyword evidence="3" id="KW-1185">Reference proteome</keyword>
<sequence>MLYPSLPSYSSSSSPPPSSSSSPLPCSCSSSCFRVDYLLQEEEKKSEGKEAKDKGEEEEAGINVKLISSPTSSSPRSVSLLQQKGDLGKLQQNNKETKKKRNDLSTLKWRRNEGDRSSFEEKTEKMKENISRNRAVLRSHAKLASPPPPPSINSLSSSCSSSRPFFSSSSLPFSSSLSSSSSLPAASSFSSSSSVSTRSLSLSFLGGKRRLLVEGSKASREGQNYSLSPLSHGSKPLHMFASSASSSWNRHFTRPSSFSLRGCFSRTKPSSASSYPSSSSLLPDSISTEKKKKTTGTQKQEQAVARRSASIHLTKTANQNTRTSSSSSLSSVSLPPVCLGSSSEEREKVKEKIPCERDKDGKVYVHSNHRQRGEGWLSSTHLERRSVDCSNERKNEKKKREEEERKTAKEEEQERRIGNHSPNSFLSAKEKEKVCREKESEKLKTKEEKNGMREIQTKKDGRNEQTKEKEEDNEKKEKKKKEEKEGETEKKKERGKEKEKEDEGYFSSFPSSSSCIRVSTESHQQKDGDEALAMDVSSSSSFSFELPPEDRSFLGNYEDLELKRGQEREEEKKSNKAKIRGMQRKEGKTLEMRNEKKEEEGEKKKEAIVVLVPVDEDLSEREKKTKNEEKKKKVEKKVLEQEDNEDRKRTKIAEEKKISEEENSKKEETKKKKKKGCQHKWNFEQETSLLSSSLPLCPSLASLSKGQKATSEENLYQTRSSLLLSLLPCEDSPAVEKIWTHLNGADNMTLSSLRPSTRSSSDSSVLLTSSPSSFSSFSFSPRLLCEKIQYLERRLEGVSKELEEVKKERDTLLFFVHKFIKNSPSPWGISKKSSPFSSLCLDVPDGEDEEEEKAVSTTCECPRNRESLLPSFFNERENAVIFSLSNSPKKEKEENKRRERKVPFSHHDNEEEEDSLKGSYHACR</sequence>
<feature type="compositionally biased region" description="Low complexity" evidence="1">
    <location>
        <begin position="265"/>
        <end position="286"/>
    </location>
</feature>
<dbReference type="RefSeq" id="XP_067919415.1">
    <property type="nucleotide sequence ID" value="XM_068068609.1"/>
</dbReference>
<organism evidence="2 3">
    <name type="scientific">Cystoisospora suis</name>
    <dbReference type="NCBI Taxonomy" id="483139"/>
    <lineage>
        <taxon>Eukaryota</taxon>
        <taxon>Sar</taxon>
        <taxon>Alveolata</taxon>
        <taxon>Apicomplexa</taxon>
        <taxon>Conoidasida</taxon>
        <taxon>Coccidia</taxon>
        <taxon>Eucoccidiorida</taxon>
        <taxon>Eimeriorina</taxon>
        <taxon>Sarcocystidae</taxon>
        <taxon>Cystoisospora</taxon>
    </lineage>
</organism>
<feature type="compositionally biased region" description="Basic and acidic residues" evidence="1">
    <location>
        <begin position="620"/>
        <end position="670"/>
    </location>
</feature>
<feature type="compositionally biased region" description="Polar residues" evidence="1">
    <location>
        <begin position="311"/>
        <end position="323"/>
    </location>
</feature>
<feature type="region of interest" description="Disordered" evidence="1">
    <location>
        <begin position="43"/>
        <end position="201"/>
    </location>
</feature>
<dbReference type="AlphaFoldDB" id="A0A2C6KKN7"/>
<evidence type="ECO:0000313" key="2">
    <source>
        <dbReference type="EMBL" id="PHJ17699.1"/>
    </source>
</evidence>
<feature type="compositionally biased region" description="Low complexity" evidence="1">
    <location>
        <begin position="152"/>
        <end position="201"/>
    </location>
</feature>
<feature type="compositionally biased region" description="Basic and acidic residues" evidence="1">
    <location>
        <begin position="428"/>
        <end position="503"/>
    </location>
</feature>
<comment type="caution">
    <text evidence="2">The sequence shown here is derived from an EMBL/GenBank/DDBJ whole genome shotgun (WGS) entry which is preliminary data.</text>
</comment>
<dbReference type="EMBL" id="MIGC01004746">
    <property type="protein sequence ID" value="PHJ17699.1"/>
    <property type="molecule type" value="Genomic_DNA"/>
</dbReference>
<dbReference type="PANTHER" id="PTHR36812:SF9">
    <property type="entry name" value="MYB-LIKE PROTEIN X ISOFORM X1"/>
    <property type="match status" value="1"/>
</dbReference>
<feature type="compositionally biased region" description="Basic and acidic residues" evidence="1">
    <location>
        <begin position="343"/>
        <end position="363"/>
    </location>
</feature>
<feature type="region of interest" description="Disordered" evidence="1">
    <location>
        <begin position="215"/>
        <end position="234"/>
    </location>
</feature>
<feature type="compositionally biased region" description="Polar residues" evidence="1">
    <location>
        <begin position="245"/>
        <end position="259"/>
    </location>
</feature>
<dbReference type="VEuPathDB" id="ToxoDB:CSUI_008477"/>
<dbReference type="GeneID" id="94431820"/>
<protein>
    <submittedName>
        <fullName evidence="2">Uncharacterized protein</fullName>
    </submittedName>
</protein>
<evidence type="ECO:0000313" key="3">
    <source>
        <dbReference type="Proteomes" id="UP000221165"/>
    </source>
</evidence>
<feature type="region of interest" description="Disordered" evidence="1">
    <location>
        <begin position="1"/>
        <end position="27"/>
    </location>
</feature>
<gene>
    <name evidence="2" type="ORF">CSUI_008477</name>
</gene>
<evidence type="ECO:0000256" key="1">
    <source>
        <dbReference type="SAM" id="MobiDB-lite"/>
    </source>
</evidence>
<feature type="region of interest" description="Disordered" evidence="1">
    <location>
        <begin position="245"/>
        <end position="678"/>
    </location>
</feature>